<keyword evidence="3" id="KW-1185">Reference proteome</keyword>
<feature type="compositionally biased region" description="Polar residues" evidence="1">
    <location>
        <begin position="320"/>
        <end position="346"/>
    </location>
</feature>
<feature type="region of interest" description="Disordered" evidence="1">
    <location>
        <begin position="541"/>
        <end position="562"/>
    </location>
</feature>
<dbReference type="Proteomes" id="UP000292702">
    <property type="component" value="Unassembled WGS sequence"/>
</dbReference>
<feature type="region of interest" description="Disordered" evidence="1">
    <location>
        <begin position="319"/>
        <end position="346"/>
    </location>
</feature>
<dbReference type="EMBL" id="RWJN01000226">
    <property type="protein sequence ID" value="TCD64603.1"/>
    <property type="molecule type" value="Genomic_DNA"/>
</dbReference>
<feature type="region of interest" description="Disordered" evidence="1">
    <location>
        <begin position="355"/>
        <end position="374"/>
    </location>
</feature>
<protein>
    <submittedName>
        <fullName evidence="2">Uncharacterized protein</fullName>
    </submittedName>
</protein>
<evidence type="ECO:0000313" key="2">
    <source>
        <dbReference type="EMBL" id="TCD64603.1"/>
    </source>
</evidence>
<name>A0A4R0RD30_9APHY</name>
<reference evidence="2 3" key="1">
    <citation type="submission" date="2018-11" db="EMBL/GenBank/DDBJ databases">
        <title>Genome assembly of Steccherinum ochraceum LE-BIN_3174, the white-rot fungus of the Steccherinaceae family (The Residual Polyporoid clade, Polyporales, Basidiomycota).</title>
        <authorList>
            <person name="Fedorova T.V."/>
            <person name="Glazunova O.A."/>
            <person name="Landesman E.O."/>
            <person name="Moiseenko K.V."/>
            <person name="Psurtseva N.V."/>
            <person name="Savinova O.S."/>
            <person name="Shakhova N.V."/>
            <person name="Tyazhelova T.V."/>
            <person name="Vasina D.V."/>
        </authorList>
    </citation>
    <scope>NUCLEOTIDE SEQUENCE [LARGE SCALE GENOMIC DNA]</scope>
    <source>
        <strain evidence="2 3">LE-BIN_3174</strain>
    </source>
</reference>
<sequence length="604" mass="67156">MRGTSTLPMQSADLRDLLELQRIGLYPKYIRRKAWSLLYLVLERGYHADILSMILRWAAVELQLFLRQLVSHNLTSWSNLPKDALELKDPQSRARISDCIHHIPLAILQHDAYIVNEIYDIYKFARALSASQAASSVKDGQRSRDSLTRFFDQWIRLHAIMTDDDLVPLTMRCMVHYLSEGGRSRLRVVVDHVKAAVAPFAYLPDDGDEDPLLGMQEKIDEVSRRYLNLGHSEFSVLHPTAPFLAFVHLLSQVSKTSILVFTSAGFVDLIVRFHEIRFYHVTDQSAEVRRKMDGLCQSVIDILSPGTLLRQRSRRPSLYTYPSQSASRSPSTHTAPTLPKQPSTDSLSSVRAVFRVKMPPPPPPPSPPLLPAPPPSPSASFYNLAAGSEETFVMPEITVERPSMVYSDGSSDDLLLTPTSPVPTHFSVDSSPSNYYADGAETDCATLGVKTLSSRFPSRRSTNLDRAPTFRNFHTGSPDVLNTQNDLLALPIDIFASPTNTLGLELTLSPLTSPGSLDSERPLPPLPDSSDYTLVSAETLNGHPDLETVSSDSDPGSDSSYFDDFESAELGEAFVAWDMKVSRTRRPARRVVLALKTFGTTEDN</sequence>
<evidence type="ECO:0000256" key="1">
    <source>
        <dbReference type="SAM" id="MobiDB-lite"/>
    </source>
</evidence>
<feature type="region of interest" description="Disordered" evidence="1">
    <location>
        <begin position="513"/>
        <end position="532"/>
    </location>
</feature>
<organism evidence="2 3">
    <name type="scientific">Steccherinum ochraceum</name>
    <dbReference type="NCBI Taxonomy" id="92696"/>
    <lineage>
        <taxon>Eukaryota</taxon>
        <taxon>Fungi</taxon>
        <taxon>Dikarya</taxon>
        <taxon>Basidiomycota</taxon>
        <taxon>Agaricomycotina</taxon>
        <taxon>Agaricomycetes</taxon>
        <taxon>Polyporales</taxon>
        <taxon>Steccherinaceae</taxon>
        <taxon>Steccherinum</taxon>
    </lineage>
</organism>
<gene>
    <name evidence="2" type="ORF">EIP91_003868</name>
</gene>
<comment type="caution">
    <text evidence="2">The sequence shown here is derived from an EMBL/GenBank/DDBJ whole genome shotgun (WGS) entry which is preliminary data.</text>
</comment>
<accession>A0A4R0RD30</accession>
<feature type="compositionally biased region" description="Low complexity" evidence="1">
    <location>
        <begin position="550"/>
        <end position="560"/>
    </location>
</feature>
<evidence type="ECO:0000313" key="3">
    <source>
        <dbReference type="Proteomes" id="UP000292702"/>
    </source>
</evidence>
<dbReference type="AlphaFoldDB" id="A0A4R0RD30"/>
<feature type="compositionally biased region" description="Pro residues" evidence="1">
    <location>
        <begin position="358"/>
        <end position="374"/>
    </location>
</feature>
<proteinExistence type="predicted"/>